<feature type="transmembrane region" description="Helical" evidence="1">
    <location>
        <begin position="126"/>
        <end position="144"/>
    </location>
</feature>
<name>A0A2I0SJG0_9ACTN</name>
<dbReference type="Proteomes" id="UP000236178">
    <property type="component" value="Unassembled WGS sequence"/>
</dbReference>
<evidence type="ECO:0000313" key="4">
    <source>
        <dbReference type="Proteomes" id="UP000236178"/>
    </source>
</evidence>
<evidence type="ECO:0000313" key="3">
    <source>
        <dbReference type="EMBL" id="PKT70071.1"/>
    </source>
</evidence>
<dbReference type="Pfam" id="PF04892">
    <property type="entry name" value="VanZ"/>
    <property type="match status" value="1"/>
</dbReference>
<dbReference type="EMBL" id="PJOS01000059">
    <property type="protein sequence ID" value="PKT70071.1"/>
    <property type="molecule type" value="Genomic_DNA"/>
</dbReference>
<keyword evidence="4" id="KW-1185">Reference proteome</keyword>
<feature type="transmembrane region" description="Helical" evidence="1">
    <location>
        <begin position="94"/>
        <end position="114"/>
    </location>
</feature>
<feature type="transmembrane region" description="Helical" evidence="1">
    <location>
        <begin position="156"/>
        <end position="176"/>
    </location>
</feature>
<keyword evidence="1" id="KW-1133">Transmembrane helix</keyword>
<organism evidence="3 4">
    <name type="scientific">Streptomyces populi</name>
    <dbReference type="NCBI Taxonomy" id="2058924"/>
    <lineage>
        <taxon>Bacteria</taxon>
        <taxon>Bacillati</taxon>
        <taxon>Actinomycetota</taxon>
        <taxon>Actinomycetes</taxon>
        <taxon>Kitasatosporales</taxon>
        <taxon>Streptomycetaceae</taxon>
        <taxon>Streptomyces</taxon>
    </lineage>
</organism>
<evidence type="ECO:0000256" key="1">
    <source>
        <dbReference type="SAM" id="Phobius"/>
    </source>
</evidence>
<reference evidence="3 4" key="1">
    <citation type="submission" date="2017-12" db="EMBL/GenBank/DDBJ databases">
        <title>Streptomyces populusis sp. nov., a novel endophytic actinobacterium isolated from stems of Populus adenopoda Maxim.</title>
        <authorList>
            <person name="Wang Z."/>
        </authorList>
    </citation>
    <scope>NUCLEOTIDE SEQUENCE [LARGE SCALE GENOMIC DNA]</scope>
    <source>
        <strain evidence="3 4">A249</strain>
    </source>
</reference>
<sequence>MAGLAVVATVVGMTASAVARRREVHHAVWWFLLVFCLTGVFGVTLALRGGESGSASCVINHEITEPLNTTQGLWNLAMFVPLGLFGVLALRRPLPVLAGVLVLPCAIELAQALAPFVSGICDSADVEMNVSGGVTGAAAALMLVRGRVDWRSWAKPTLLVAGVLAVTGTIVFQTAITADHVDGSTSHDARGDERKAAERAIRQAFGDHYRVDAVRVSPGLDGYNGWMSIQIADSFPAQLMWPGGRQLSVSFEDSTHPTRASFPVPGATTPHDARDAYRIARSYMKTHYPWAATASRHETQPVGNKAEFGWLTSWRFKERGVTMPRSLDVQINRSGRVSQMLVDFGPKHVELPARLILADQAEDIVRKEQQRNGADPRDLRIHADVLKTERAKGWQGPWLVVWSVSVTDTGCVPDKDGGGCDPTNTVLDAGTGKIHDE</sequence>
<feature type="transmembrane region" description="Helical" evidence="1">
    <location>
        <begin position="27"/>
        <end position="47"/>
    </location>
</feature>
<evidence type="ECO:0000259" key="2">
    <source>
        <dbReference type="Pfam" id="PF04892"/>
    </source>
</evidence>
<keyword evidence="1" id="KW-0812">Transmembrane</keyword>
<accession>A0A2I0SJG0</accession>
<keyword evidence="1" id="KW-0472">Membrane</keyword>
<dbReference type="OrthoDB" id="4335631at2"/>
<protein>
    <submittedName>
        <fullName evidence="3">VanZ family protein</fullName>
    </submittedName>
</protein>
<feature type="domain" description="VanZ-like" evidence="2">
    <location>
        <begin position="56"/>
        <end position="142"/>
    </location>
</feature>
<dbReference type="AlphaFoldDB" id="A0A2I0SJG0"/>
<proteinExistence type="predicted"/>
<comment type="caution">
    <text evidence="3">The sequence shown here is derived from an EMBL/GenBank/DDBJ whole genome shotgun (WGS) entry which is preliminary data.</text>
</comment>
<gene>
    <name evidence="3" type="ORF">CW362_26375</name>
</gene>
<dbReference type="InterPro" id="IPR006976">
    <property type="entry name" value="VanZ-like"/>
</dbReference>